<evidence type="ECO:0000313" key="1">
    <source>
        <dbReference type="EnsemblMetazoa" id="RPRC009678-PA"/>
    </source>
</evidence>
<proteinExistence type="predicted"/>
<dbReference type="VEuPathDB" id="VectorBase:RPRC009678"/>
<dbReference type="Proteomes" id="UP000015103">
    <property type="component" value="Unassembled WGS sequence"/>
</dbReference>
<reference evidence="1" key="1">
    <citation type="submission" date="2015-05" db="UniProtKB">
        <authorList>
            <consortium name="EnsemblMetazoa"/>
        </authorList>
    </citation>
    <scope>IDENTIFICATION</scope>
</reference>
<dbReference type="EnsemblMetazoa" id="RPRC009678-RA">
    <property type="protein sequence ID" value="RPRC009678-PA"/>
    <property type="gene ID" value="RPRC009678"/>
</dbReference>
<dbReference type="AlphaFoldDB" id="T1I058"/>
<protein>
    <submittedName>
        <fullName evidence="1">Uncharacterized protein</fullName>
    </submittedName>
</protein>
<accession>T1I058</accession>
<organism evidence="1 2">
    <name type="scientific">Rhodnius prolixus</name>
    <name type="common">Triatomid bug</name>
    <dbReference type="NCBI Taxonomy" id="13249"/>
    <lineage>
        <taxon>Eukaryota</taxon>
        <taxon>Metazoa</taxon>
        <taxon>Ecdysozoa</taxon>
        <taxon>Arthropoda</taxon>
        <taxon>Hexapoda</taxon>
        <taxon>Insecta</taxon>
        <taxon>Pterygota</taxon>
        <taxon>Neoptera</taxon>
        <taxon>Paraneoptera</taxon>
        <taxon>Hemiptera</taxon>
        <taxon>Heteroptera</taxon>
        <taxon>Panheteroptera</taxon>
        <taxon>Cimicomorpha</taxon>
        <taxon>Reduviidae</taxon>
        <taxon>Triatominae</taxon>
        <taxon>Rhodnius</taxon>
    </lineage>
</organism>
<evidence type="ECO:0000313" key="2">
    <source>
        <dbReference type="Proteomes" id="UP000015103"/>
    </source>
</evidence>
<keyword evidence="2" id="KW-1185">Reference proteome</keyword>
<name>T1I058_RHOPR</name>
<sequence length="118" mass="13451">MCERALARLMFFDAVHSISCFKLPTYCSLVSLPKTHGKGTSRKELSQVILRITGCRKLEQFINGTNDHFSQCSNYHQVFLYLTRDLNVGRPSSTRPTIKCYISGFMQALFTDLSVTVY</sequence>
<dbReference type="InParanoid" id="T1I058"/>
<dbReference type="EMBL" id="ACPB03000869">
    <property type="status" value="NOT_ANNOTATED_CDS"/>
    <property type="molecule type" value="Genomic_DNA"/>
</dbReference>
<dbReference type="HOGENOM" id="CLU_2076026_0_0_1"/>